<dbReference type="EMBL" id="MAJZ01000978">
    <property type="protein sequence ID" value="OCH70310.1"/>
    <property type="molecule type" value="Genomic_DNA"/>
</dbReference>
<feature type="transmembrane region" description="Helical" evidence="2">
    <location>
        <begin position="12"/>
        <end position="33"/>
    </location>
</feature>
<dbReference type="GO" id="GO:0005886">
    <property type="term" value="C:plasma membrane"/>
    <property type="evidence" value="ECO:0007669"/>
    <property type="project" value="UniProtKB-SubCell"/>
</dbReference>
<dbReference type="PIRSF" id="PIRSF016789">
    <property type="entry name" value="DUF454"/>
    <property type="match status" value="1"/>
</dbReference>
<dbReference type="Proteomes" id="UP000093173">
    <property type="component" value="Unassembled WGS sequence"/>
</dbReference>
<dbReference type="RefSeq" id="WP_017035226.1">
    <property type="nucleotide sequence ID" value="NZ_JBNGCH010000978.1"/>
</dbReference>
<dbReference type="Pfam" id="PF04304">
    <property type="entry name" value="DUF454"/>
    <property type="match status" value="1"/>
</dbReference>
<dbReference type="PANTHER" id="PTHR35813:SF1">
    <property type="entry name" value="INNER MEMBRANE PROTEIN YBAN"/>
    <property type="match status" value="1"/>
</dbReference>
<keyword evidence="4" id="KW-1185">Reference proteome</keyword>
<feature type="transmembrane region" description="Helical" evidence="2">
    <location>
        <begin position="94"/>
        <end position="120"/>
    </location>
</feature>
<proteinExistence type="predicted"/>
<dbReference type="InterPro" id="IPR007401">
    <property type="entry name" value="DUF454"/>
</dbReference>
<evidence type="ECO:0000313" key="3">
    <source>
        <dbReference type="EMBL" id="OCH70310.1"/>
    </source>
</evidence>
<keyword evidence="1 2" id="KW-0472">Membrane</keyword>
<comment type="caution">
    <text evidence="3">The sequence shown here is derived from an EMBL/GenBank/DDBJ whole genome shotgun (WGS) entry which is preliminary data.</text>
</comment>
<sequence>MLEFTINIRRIFLNIVGGLSLFLGLLGVLLPLLPTTPFILLASACFMRSSPRFHQWLHSHPTLGPILTHWHQHRGVTLKVKQRGTVMIVLSFSFSIWVIPHVWLNAALLIFMFVLLAWFIRLPVIESVADNKETH</sequence>
<keyword evidence="1" id="KW-0997">Cell inner membrane</keyword>
<evidence type="ECO:0000256" key="1">
    <source>
        <dbReference type="PIRNR" id="PIRNR016789"/>
    </source>
</evidence>
<accession>A0A1B9QUU0</accession>
<keyword evidence="2" id="KW-0812">Transmembrane</keyword>
<comment type="subcellular location">
    <subcellularLocation>
        <location evidence="1">Cell inner membrane</location>
        <topology evidence="1">Multi-pass membrane protein</topology>
    </subcellularLocation>
</comment>
<reference evidence="4" key="1">
    <citation type="submission" date="2016-06" db="EMBL/GenBank/DDBJ databases">
        <authorList>
            <person name="Hehemann J.-H."/>
            <person name="Arevalo P."/>
            <person name="Datta M.S."/>
            <person name="Polz M.F."/>
        </authorList>
    </citation>
    <scope>NUCLEOTIDE SEQUENCE [LARGE SCALE GENOMIC DNA]</scope>
    <source>
        <strain evidence="4">9CSC122</strain>
    </source>
</reference>
<name>A0A1B9QUU0_9VIBR</name>
<organism evidence="3 4">
    <name type="scientific">Vibrio genomosp. F10</name>
    <dbReference type="NCBI Taxonomy" id="723171"/>
    <lineage>
        <taxon>Bacteria</taxon>
        <taxon>Pseudomonadati</taxon>
        <taxon>Pseudomonadota</taxon>
        <taxon>Gammaproteobacteria</taxon>
        <taxon>Vibrionales</taxon>
        <taxon>Vibrionaceae</taxon>
        <taxon>Vibrio</taxon>
    </lineage>
</organism>
<keyword evidence="1" id="KW-1003">Cell membrane</keyword>
<dbReference type="AlphaFoldDB" id="A0A1B9QUU0"/>
<keyword evidence="2" id="KW-1133">Transmembrane helix</keyword>
<dbReference type="PANTHER" id="PTHR35813">
    <property type="entry name" value="INNER MEMBRANE PROTEIN YBAN"/>
    <property type="match status" value="1"/>
</dbReference>
<gene>
    <name evidence="3" type="ORF">A6E14_03415</name>
</gene>
<evidence type="ECO:0000313" key="4">
    <source>
        <dbReference type="Proteomes" id="UP000093173"/>
    </source>
</evidence>
<protein>
    <recommendedName>
        <fullName evidence="1">Inner membrane protein</fullName>
    </recommendedName>
</protein>
<evidence type="ECO:0000256" key="2">
    <source>
        <dbReference type="SAM" id="Phobius"/>
    </source>
</evidence>